<dbReference type="OrthoDB" id="10607008at2759"/>
<organism evidence="2 3">
    <name type="scientific">Dissostichus mawsoni</name>
    <name type="common">Antarctic cod</name>
    <dbReference type="NCBI Taxonomy" id="36200"/>
    <lineage>
        <taxon>Eukaryota</taxon>
        <taxon>Metazoa</taxon>
        <taxon>Chordata</taxon>
        <taxon>Craniata</taxon>
        <taxon>Vertebrata</taxon>
        <taxon>Euteleostomi</taxon>
        <taxon>Actinopterygii</taxon>
        <taxon>Neopterygii</taxon>
        <taxon>Teleostei</taxon>
        <taxon>Neoteleostei</taxon>
        <taxon>Acanthomorphata</taxon>
        <taxon>Eupercaria</taxon>
        <taxon>Perciformes</taxon>
        <taxon>Notothenioidei</taxon>
        <taxon>Nototheniidae</taxon>
        <taxon>Dissostichus</taxon>
    </lineage>
</organism>
<accession>A0A7J5X9G4</accession>
<keyword evidence="3" id="KW-1185">Reference proteome</keyword>
<feature type="region of interest" description="Disordered" evidence="1">
    <location>
        <begin position="26"/>
        <end position="194"/>
    </location>
</feature>
<proteinExistence type="predicted"/>
<feature type="compositionally biased region" description="Acidic residues" evidence="1">
    <location>
        <begin position="86"/>
        <end position="113"/>
    </location>
</feature>
<comment type="caution">
    <text evidence="2">The sequence shown here is derived from an EMBL/GenBank/DDBJ whole genome shotgun (WGS) entry which is preliminary data.</text>
</comment>
<feature type="compositionally biased region" description="Acidic residues" evidence="1">
    <location>
        <begin position="153"/>
        <end position="164"/>
    </location>
</feature>
<gene>
    <name evidence="2" type="ORF">F7725_024657</name>
</gene>
<name>A0A7J5X9G4_DISMA</name>
<sequence>MLRKPPGTLTLEETDLNLKLPSCLCRTDLCTEPPAPAPGTAAGSLDPEPPRGPPAPSRNPDGEPETKHNDAQNSSDSENEERIETESENEEKETGIENEEIGNSEDKETESEDKEIGSEDKEIGSEDKETESEDKETEIENEEIGSEDKETGIENEETGIENEETGNVPSEMSLTDQRPLAGPDPHTVHAAGGELGPEAELTGFLTGKLAELSEGRHGAGELKTRLHIRLAAMTLRVCIPTEQEASSPRVRPLDALEAGMEASSMHCPQAPVCQWYTVHG</sequence>
<reference evidence="2 3" key="1">
    <citation type="submission" date="2020-03" db="EMBL/GenBank/DDBJ databases">
        <title>Dissostichus mawsoni Genome sequencing and assembly.</title>
        <authorList>
            <person name="Park H."/>
        </authorList>
    </citation>
    <scope>NUCLEOTIDE SEQUENCE [LARGE SCALE GENOMIC DNA]</scope>
    <source>
        <strain evidence="2">DM0001</strain>
        <tissue evidence="2">Muscle</tissue>
    </source>
</reference>
<feature type="compositionally biased region" description="Acidic residues" evidence="1">
    <location>
        <begin position="128"/>
        <end position="145"/>
    </location>
</feature>
<dbReference type="AlphaFoldDB" id="A0A7J5X9G4"/>
<feature type="compositionally biased region" description="Basic and acidic residues" evidence="1">
    <location>
        <begin position="114"/>
        <end position="127"/>
    </location>
</feature>
<evidence type="ECO:0000313" key="3">
    <source>
        <dbReference type="Proteomes" id="UP000518266"/>
    </source>
</evidence>
<dbReference type="Proteomes" id="UP000518266">
    <property type="component" value="Unassembled WGS sequence"/>
</dbReference>
<evidence type="ECO:0000256" key="1">
    <source>
        <dbReference type="SAM" id="MobiDB-lite"/>
    </source>
</evidence>
<feature type="region of interest" description="Disordered" evidence="1">
    <location>
        <begin position="1"/>
        <end position="20"/>
    </location>
</feature>
<feature type="compositionally biased region" description="Basic and acidic residues" evidence="1">
    <location>
        <begin position="60"/>
        <end position="70"/>
    </location>
</feature>
<protein>
    <submittedName>
        <fullName evidence="2">Uncharacterized protein</fullName>
    </submittedName>
</protein>
<evidence type="ECO:0000313" key="2">
    <source>
        <dbReference type="EMBL" id="KAF3833453.1"/>
    </source>
</evidence>
<dbReference type="EMBL" id="JAAKFY010000026">
    <property type="protein sequence ID" value="KAF3833453.1"/>
    <property type="molecule type" value="Genomic_DNA"/>
</dbReference>